<feature type="compositionally biased region" description="Basic residues" evidence="1">
    <location>
        <begin position="292"/>
        <end position="308"/>
    </location>
</feature>
<name>A0AAD7T157_9TELE</name>
<feature type="compositionally biased region" description="Basic and acidic residues" evidence="1">
    <location>
        <begin position="310"/>
        <end position="319"/>
    </location>
</feature>
<dbReference type="AlphaFoldDB" id="A0AAD7T157"/>
<feature type="compositionally biased region" description="Basic and acidic residues" evidence="1">
    <location>
        <begin position="327"/>
        <end position="341"/>
    </location>
</feature>
<gene>
    <name evidence="2" type="ORF">AAFF_G00128140</name>
</gene>
<feature type="compositionally biased region" description="Low complexity" evidence="1">
    <location>
        <begin position="399"/>
        <end position="410"/>
    </location>
</feature>
<feature type="region of interest" description="Disordered" evidence="1">
    <location>
        <begin position="102"/>
        <end position="123"/>
    </location>
</feature>
<feature type="region of interest" description="Disordered" evidence="1">
    <location>
        <begin position="242"/>
        <end position="343"/>
    </location>
</feature>
<sequence length="492" mass="51783">MESETTAMLEGRRPPVAAMPTATISVQDSPEGAGDDADSCESGSQSGHRNGLCLSEPQGLTACVQTQEMELDTGVVYAQEWSGKVRLLACSDDLDRVTAPVAGPGESLGQASDPARPMDGSVGVQSECQNEESNLTPMPSALWVGQMGPGGESNPLGVSTTMGVLHEHYCVTGSQTDDEELSAFTYPALPGPGGAMPGSHGVDGAGAVMALWELPRIVRHKPSSITFSDCDCPSSCPSSAGSALFISESSDGGESSSGDEEGEDGDEDNEDDNDDNDDVFTELPQYREFLISRRRRSANRGRPKRNGLMKRQDVPHEDAPISPDTASSHEAEEEIRGKDESLQVVSPWSDSMIQLMKKLDQLNMDIEEALSAGSSPSDTPSLTRKQMLNLQQCSSLSQPAAVPGAAVEPVQGEDGTRARSGTGGCRSQNSSLSSSSSCLRRNGRVSGTRPRKTKGTVKMSQGGAGKAALRDDKAASISEILYCNAAVQPIKP</sequence>
<organism evidence="2 3">
    <name type="scientific">Aldrovandia affinis</name>
    <dbReference type="NCBI Taxonomy" id="143900"/>
    <lineage>
        <taxon>Eukaryota</taxon>
        <taxon>Metazoa</taxon>
        <taxon>Chordata</taxon>
        <taxon>Craniata</taxon>
        <taxon>Vertebrata</taxon>
        <taxon>Euteleostomi</taxon>
        <taxon>Actinopterygii</taxon>
        <taxon>Neopterygii</taxon>
        <taxon>Teleostei</taxon>
        <taxon>Notacanthiformes</taxon>
        <taxon>Halosauridae</taxon>
        <taxon>Aldrovandia</taxon>
    </lineage>
</organism>
<reference evidence="2" key="1">
    <citation type="journal article" date="2023" name="Science">
        <title>Genome structures resolve the early diversification of teleost fishes.</title>
        <authorList>
            <person name="Parey E."/>
            <person name="Louis A."/>
            <person name="Montfort J."/>
            <person name="Bouchez O."/>
            <person name="Roques C."/>
            <person name="Iampietro C."/>
            <person name="Lluch J."/>
            <person name="Castinel A."/>
            <person name="Donnadieu C."/>
            <person name="Desvignes T."/>
            <person name="Floi Bucao C."/>
            <person name="Jouanno E."/>
            <person name="Wen M."/>
            <person name="Mejri S."/>
            <person name="Dirks R."/>
            <person name="Jansen H."/>
            <person name="Henkel C."/>
            <person name="Chen W.J."/>
            <person name="Zahm M."/>
            <person name="Cabau C."/>
            <person name="Klopp C."/>
            <person name="Thompson A.W."/>
            <person name="Robinson-Rechavi M."/>
            <person name="Braasch I."/>
            <person name="Lecointre G."/>
            <person name="Bobe J."/>
            <person name="Postlethwait J.H."/>
            <person name="Berthelot C."/>
            <person name="Roest Crollius H."/>
            <person name="Guiguen Y."/>
        </authorList>
    </citation>
    <scope>NUCLEOTIDE SEQUENCE</scope>
    <source>
        <strain evidence="2">NC1722</strain>
    </source>
</reference>
<feature type="compositionally biased region" description="Low complexity" evidence="1">
    <location>
        <begin position="425"/>
        <end position="440"/>
    </location>
</feature>
<evidence type="ECO:0000313" key="3">
    <source>
        <dbReference type="Proteomes" id="UP001221898"/>
    </source>
</evidence>
<feature type="compositionally biased region" description="Acidic residues" evidence="1">
    <location>
        <begin position="257"/>
        <end position="280"/>
    </location>
</feature>
<dbReference type="Proteomes" id="UP001221898">
    <property type="component" value="Unassembled WGS sequence"/>
</dbReference>
<protein>
    <submittedName>
        <fullName evidence="2">Uncharacterized protein</fullName>
    </submittedName>
</protein>
<keyword evidence="3" id="KW-1185">Reference proteome</keyword>
<evidence type="ECO:0000256" key="1">
    <source>
        <dbReference type="SAM" id="MobiDB-lite"/>
    </source>
</evidence>
<feature type="compositionally biased region" description="Low complexity" evidence="1">
    <location>
        <begin position="247"/>
        <end position="256"/>
    </location>
</feature>
<accession>A0AAD7T157</accession>
<feature type="region of interest" description="Disordered" evidence="1">
    <location>
        <begin position="394"/>
        <end position="470"/>
    </location>
</feature>
<feature type="region of interest" description="Disordered" evidence="1">
    <location>
        <begin position="1"/>
        <end position="51"/>
    </location>
</feature>
<proteinExistence type="predicted"/>
<evidence type="ECO:0000313" key="2">
    <source>
        <dbReference type="EMBL" id="KAJ8412478.1"/>
    </source>
</evidence>
<dbReference type="EMBL" id="JAINUG010000019">
    <property type="protein sequence ID" value="KAJ8412478.1"/>
    <property type="molecule type" value="Genomic_DNA"/>
</dbReference>
<comment type="caution">
    <text evidence="2">The sequence shown here is derived from an EMBL/GenBank/DDBJ whole genome shotgun (WGS) entry which is preliminary data.</text>
</comment>